<accession>A0A0P0RJP5</accession>
<organism evidence="1 2">
    <name type="scientific">Paraburkholderia caribensis MBA4</name>
    <dbReference type="NCBI Taxonomy" id="1323664"/>
    <lineage>
        <taxon>Bacteria</taxon>
        <taxon>Pseudomonadati</taxon>
        <taxon>Pseudomonadota</taxon>
        <taxon>Betaproteobacteria</taxon>
        <taxon>Burkholderiales</taxon>
        <taxon>Burkholderiaceae</taxon>
        <taxon>Paraburkholderia</taxon>
    </lineage>
</organism>
<dbReference type="KEGG" id="bcai:K788_00000525"/>
<protein>
    <submittedName>
        <fullName evidence="1">Uncharacterized protein</fullName>
    </submittedName>
</protein>
<evidence type="ECO:0000313" key="2">
    <source>
        <dbReference type="Proteomes" id="UP000019146"/>
    </source>
</evidence>
<sequence>MHTELMSKINGKTINIDLGEKSIAVNGGMYRYSNAVAFPGEYPSKINPASGDVYLALLPKGRREILCWQGDTIGAGEADRHKQVYLLTNPMGKDGKTEFLHLPSLFASCRAVLLTKDGKLAFPKNSYLFDKEHETRVGLLVSYYTLKGAHFVPIKRETRIQFDAPENPFRFSHDDQLD</sequence>
<evidence type="ECO:0000313" key="1">
    <source>
        <dbReference type="EMBL" id="ALL68892.1"/>
    </source>
</evidence>
<name>A0A0P0RJP5_9BURK</name>
<gene>
    <name evidence="1" type="ORF">K788_00000525</name>
</gene>
<dbReference type="AlphaFoldDB" id="A0A0P0RJP5"/>
<reference evidence="1 2" key="1">
    <citation type="journal article" date="2014" name="Genome Announc.">
        <title>Draft Genome Sequence of the Haloacid-Degrading Burkholderia caribensis Strain MBA4.</title>
        <authorList>
            <person name="Pan Y."/>
            <person name="Kong K.F."/>
            <person name="Tsang J.S."/>
        </authorList>
    </citation>
    <scope>NUCLEOTIDE SEQUENCE [LARGE SCALE GENOMIC DNA]</scope>
    <source>
        <strain evidence="1 2">MBA4</strain>
    </source>
</reference>
<dbReference type="Proteomes" id="UP000019146">
    <property type="component" value="Chromosome 2"/>
</dbReference>
<dbReference type="EMBL" id="CP012747">
    <property type="protein sequence ID" value="ALL68892.1"/>
    <property type="molecule type" value="Genomic_DNA"/>
</dbReference>
<proteinExistence type="predicted"/>